<dbReference type="AlphaFoldDB" id="A0A918VIK4"/>
<dbReference type="PANTHER" id="PTHR24094">
    <property type="entry name" value="SECRETED PROTEIN"/>
    <property type="match status" value="1"/>
</dbReference>
<accession>A0A918VIK4</accession>
<proteinExistence type="predicted"/>
<gene>
    <name evidence="2" type="ORF">GCM10010371_68540</name>
</gene>
<dbReference type="InterPro" id="IPR011089">
    <property type="entry name" value="GmrSD_C"/>
</dbReference>
<protein>
    <recommendedName>
        <fullName evidence="1">GmrSD restriction endonucleases C-terminal domain-containing protein</fullName>
    </recommendedName>
</protein>
<name>A0A918VIK4_9ACTN</name>
<feature type="domain" description="GmrSD restriction endonucleases C-terminal" evidence="1">
    <location>
        <begin position="34"/>
        <end position="113"/>
    </location>
</feature>
<dbReference type="Proteomes" id="UP000634660">
    <property type="component" value="Unassembled WGS sequence"/>
</dbReference>
<evidence type="ECO:0000313" key="3">
    <source>
        <dbReference type="Proteomes" id="UP000634660"/>
    </source>
</evidence>
<reference evidence="2" key="2">
    <citation type="submission" date="2020-09" db="EMBL/GenBank/DDBJ databases">
        <authorList>
            <person name="Sun Q."/>
            <person name="Ohkuma M."/>
        </authorList>
    </citation>
    <scope>NUCLEOTIDE SEQUENCE</scope>
    <source>
        <strain evidence="2">JCM 4834</strain>
    </source>
</reference>
<organism evidence="2 3">
    <name type="scientific">Streptomyces subrutilus</name>
    <dbReference type="NCBI Taxonomy" id="36818"/>
    <lineage>
        <taxon>Bacteria</taxon>
        <taxon>Bacillati</taxon>
        <taxon>Actinomycetota</taxon>
        <taxon>Actinomycetes</taxon>
        <taxon>Kitasatosporales</taxon>
        <taxon>Streptomycetaceae</taxon>
        <taxon>Streptomyces</taxon>
    </lineage>
</organism>
<dbReference type="PANTHER" id="PTHR24094:SF15">
    <property type="entry name" value="AMP-DEPENDENT SYNTHETASE_LIGASE DOMAIN-CONTAINING PROTEIN-RELATED"/>
    <property type="match status" value="1"/>
</dbReference>
<evidence type="ECO:0000313" key="2">
    <source>
        <dbReference type="EMBL" id="GGZ99400.1"/>
    </source>
</evidence>
<comment type="caution">
    <text evidence="2">The sequence shown here is derived from an EMBL/GenBank/DDBJ whole genome shotgun (WGS) entry which is preliminary data.</text>
</comment>
<reference evidence="2" key="1">
    <citation type="journal article" date="2014" name="Int. J. Syst. Evol. Microbiol.">
        <title>Complete genome sequence of Corynebacterium casei LMG S-19264T (=DSM 44701T), isolated from a smear-ripened cheese.</title>
        <authorList>
            <consortium name="US DOE Joint Genome Institute (JGI-PGF)"/>
            <person name="Walter F."/>
            <person name="Albersmeier A."/>
            <person name="Kalinowski J."/>
            <person name="Ruckert C."/>
        </authorList>
    </citation>
    <scope>NUCLEOTIDE SEQUENCE</scope>
    <source>
        <strain evidence="2">JCM 4834</strain>
    </source>
</reference>
<dbReference type="Pfam" id="PF07510">
    <property type="entry name" value="GmrSD_C"/>
    <property type="match status" value="1"/>
</dbReference>
<dbReference type="EMBL" id="BMVX01000053">
    <property type="protein sequence ID" value="GGZ99400.1"/>
    <property type="molecule type" value="Genomic_DNA"/>
</dbReference>
<sequence length="137" mass="15206">MVLARDGHDVVRDGECRAVSGSWFSPYDDKVVSAAGQVAIDHIVPLANAWRSGADLWDTATRRQFANDLDNPQLLAVSAASNRSKGEQSPDQWSPPSHAYWCTCSRAWTHIKHAYQLSITHHRAGARSAQRHARHLP</sequence>
<evidence type="ECO:0000259" key="1">
    <source>
        <dbReference type="Pfam" id="PF07510"/>
    </source>
</evidence>